<dbReference type="PANTHER" id="PTHR12558">
    <property type="entry name" value="CELL DIVISION CYCLE 16,23,27"/>
    <property type="match status" value="1"/>
</dbReference>
<organism evidence="8">
    <name type="scientific">Trichuris suis</name>
    <name type="common">pig whipworm</name>
    <dbReference type="NCBI Taxonomy" id="68888"/>
    <lineage>
        <taxon>Eukaryota</taxon>
        <taxon>Metazoa</taxon>
        <taxon>Ecdysozoa</taxon>
        <taxon>Nematoda</taxon>
        <taxon>Enoplea</taxon>
        <taxon>Dorylaimia</taxon>
        <taxon>Trichinellida</taxon>
        <taxon>Trichuridae</taxon>
        <taxon>Trichuris</taxon>
    </lineage>
</organism>
<dbReference type="PROSITE" id="PS50005">
    <property type="entry name" value="TPR"/>
    <property type="match status" value="2"/>
</dbReference>
<feature type="transmembrane region" description="Helical" evidence="6">
    <location>
        <begin position="678"/>
        <end position="701"/>
    </location>
</feature>
<dbReference type="GO" id="GO:0005680">
    <property type="term" value="C:anaphase-promoting complex"/>
    <property type="evidence" value="ECO:0007669"/>
    <property type="project" value="TreeGrafter"/>
</dbReference>
<keyword evidence="6" id="KW-1133">Transmembrane helix</keyword>
<evidence type="ECO:0000256" key="3">
    <source>
        <dbReference type="ARBA" id="ARBA00039307"/>
    </source>
</evidence>
<keyword evidence="6" id="KW-0812">Transmembrane</keyword>
<dbReference type="GO" id="GO:0051301">
    <property type="term" value="P:cell division"/>
    <property type="evidence" value="ECO:0007669"/>
    <property type="project" value="TreeGrafter"/>
</dbReference>
<feature type="region of interest" description="Disordered" evidence="5">
    <location>
        <begin position="176"/>
        <end position="197"/>
    </location>
</feature>
<dbReference type="Gene3D" id="1.25.40.10">
    <property type="entry name" value="Tetratricopeptide repeat domain"/>
    <property type="match status" value="1"/>
</dbReference>
<dbReference type="GO" id="GO:0005737">
    <property type="term" value="C:cytoplasm"/>
    <property type="evidence" value="ECO:0007669"/>
    <property type="project" value="TreeGrafter"/>
</dbReference>
<feature type="transmembrane region" description="Helical" evidence="6">
    <location>
        <begin position="738"/>
        <end position="759"/>
    </location>
</feature>
<reference evidence="8 9" key="1">
    <citation type="journal article" date="2014" name="Nat. Genet.">
        <title>Genome and transcriptome of the porcine whipworm Trichuris suis.</title>
        <authorList>
            <person name="Jex A.R."/>
            <person name="Nejsum P."/>
            <person name="Schwarz E.M."/>
            <person name="Hu L."/>
            <person name="Young N.D."/>
            <person name="Hall R.S."/>
            <person name="Korhonen P.K."/>
            <person name="Liao S."/>
            <person name="Thamsborg S."/>
            <person name="Xia J."/>
            <person name="Xu P."/>
            <person name="Wang S."/>
            <person name="Scheerlinck J.P."/>
            <person name="Hofmann A."/>
            <person name="Sternberg P.W."/>
            <person name="Wang J."/>
            <person name="Gasser R.B."/>
        </authorList>
    </citation>
    <scope>NUCLEOTIDE SEQUENCE [LARGE SCALE GENOMIC DNA]</scope>
    <source>
        <strain evidence="8">DCEP-RM93F</strain>
        <strain evidence="7">DCEP-RM93M</strain>
    </source>
</reference>
<accession>A0A085MU19</accession>
<evidence type="ECO:0000256" key="1">
    <source>
        <dbReference type="ARBA" id="ARBA00022803"/>
    </source>
</evidence>
<dbReference type="InterPro" id="IPR011990">
    <property type="entry name" value="TPR-like_helical_dom_sf"/>
</dbReference>
<feature type="transmembrane region" description="Helical" evidence="6">
    <location>
        <begin position="708"/>
        <end position="726"/>
    </location>
</feature>
<evidence type="ECO:0000256" key="4">
    <source>
        <dbReference type="PROSITE-ProRule" id="PRU00339"/>
    </source>
</evidence>
<evidence type="ECO:0000256" key="5">
    <source>
        <dbReference type="SAM" id="MobiDB-lite"/>
    </source>
</evidence>
<dbReference type="Pfam" id="PF14935">
    <property type="entry name" value="TMEM138"/>
    <property type="match status" value="1"/>
</dbReference>
<protein>
    <recommendedName>
        <fullName evidence="3">Cell division cycle protein 27 homolog</fullName>
    </recommendedName>
</protein>
<dbReference type="Pfam" id="PF12895">
    <property type="entry name" value="ANAPC3"/>
    <property type="match status" value="1"/>
</dbReference>
<evidence type="ECO:0000313" key="8">
    <source>
        <dbReference type="EMBL" id="KFD60715.1"/>
    </source>
</evidence>
<dbReference type="GO" id="GO:0007091">
    <property type="term" value="P:metaphase/anaphase transition of mitotic cell cycle"/>
    <property type="evidence" value="ECO:0007669"/>
    <property type="project" value="TreeGrafter"/>
</dbReference>
<sequence length="787" mass="91125">MELSPEKAFRMLIEMGSYSDAIELGEMLYAMDESEETAFNLAFCYYHTDQVYSAHLILKKSAKSPKALILLARCYMYLEEFSDACCVLSYMTDLEGPFMGIVFNLLGICYKKIGLGDRAINMHRRALTELPYQMSAYRVLIENNENFDPLEFFPTCDLCLKGGNTSAIDITLNEPKCETKTPPPTQRTKKVKTDPKVSGSRFGANWCSSRARIEEELDEAIRNSSRSFAQQWTDMQNAKTPTKRRFPKWESKRLRTVLKSKTTFSGNFIVDYIYLMRGEVAGFQSDLEATFACYGQISRLTQNSAVVMSSRAKALYECRERDMAEMGFRHCWKRHPHYLTNMDVYSTAMWQLKHKAELIVFASQCTLKFRFRPEAWCIAGNAQSIRRKHSDAIMCFTRATQIKRNYALAYCLLGYEHMMIEEYNDAESCFITATAISFCDSNAWFAYGLLKFKLRDFFHALLYFDRSYRINKTKPVTLCYMCLAADMAGKAKLAAWAAKEILVHGKDQPFCRYARATYYYMNKEFELALKEMEAFNALTPLNAAAYFLLGRIHLDMGNPHRALMNFSLATTVNPSFKNVRWCARDSDAVQTPLDSIGLEDSEENVETHVNNNEEEEEEEEEAEEEEEEEAEDEDEEEEEEEEEEEVEEEEEEEVEEEENSQDEVSEILDEQIQDTSTVVAVIVLMISFFSTHFFQTGLLLTLTKKFQITIWTWLLYLTISVIYHVFSLQYRKANAFGVPLNASLVAAYTIQRLCAVIYYHHYKRTALLITDPKYQSFFYLREIAQRT</sequence>
<evidence type="ECO:0000256" key="2">
    <source>
        <dbReference type="ARBA" id="ARBA00038210"/>
    </source>
</evidence>
<evidence type="ECO:0000256" key="6">
    <source>
        <dbReference type="SAM" id="Phobius"/>
    </source>
</evidence>
<keyword evidence="9" id="KW-1185">Reference proteome</keyword>
<name>A0A085MU19_9BILA</name>
<dbReference type="EMBL" id="KL363219">
    <property type="protein sequence ID" value="KFD53181.1"/>
    <property type="molecule type" value="Genomic_DNA"/>
</dbReference>
<keyword evidence="6" id="KW-0472">Membrane</keyword>
<feature type="region of interest" description="Disordered" evidence="5">
    <location>
        <begin position="594"/>
        <end position="664"/>
    </location>
</feature>
<dbReference type="PANTHER" id="PTHR12558:SF13">
    <property type="entry name" value="CELL DIVISION CYCLE PROTEIN 27 HOMOLOG"/>
    <property type="match status" value="1"/>
</dbReference>
<dbReference type="Pfam" id="PF13181">
    <property type="entry name" value="TPR_8"/>
    <property type="match status" value="1"/>
</dbReference>
<comment type="similarity">
    <text evidence="2">Belongs to the APC3/CDC27 family.</text>
</comment>
<evidence type="ECO:0000313" key="9">
    <source>
        <dbReference type="Proteomes" id="UP000030764"/>
    </source>
</evidence>
<dbReference type="InterPro" id="IPR019734">
    <property type="entry name" value="TPR_rpt"/>
</dbReference>
<dbReference type="Proteomes" id="UP000030764">
    <property type="component" value="Unassembled WGS sequence"/>
</dbReference>
<dbReference type="AlphaFoldDB" id="A0A085MU19"/>
<dbReference type="Proteomes" id="UP000030758">
    <property type="component" value="Unassembled WGS sequence"/>
</dbReference>
<proteinExistence type="inferred from homology"/>
<gene>
    <name evidence="7" type="ORF">M513_05891</name>
    <name evidence="8" type="ORF">M514_05891</name>
</gene>
<dbReference type="GO" id="GO:0031145">
    <property type="term" value="P:anaphase-promoting complex-dependent catabolic process"/>
    <property type="evidence" value="ECO:0007669"/>
    <property type="project" value="TreeGrafter"/>
</dbReference>
<feature type="repeat" description="TPR" evidence="4">
    <location>
        <begin position="543"/>
        <end position="576"/>
    </location>
</feature>
<evidence type="ECO:0000313" key="7">
    <source>
        <dbReference type="EMBL" id="KFD53181.1"/>
    </source>
</evidence>
<dbReference type="EMBL" id="KL367652">
    <property type="protein sequence ID" value="KFD60715.1"/>
    <property type="molecule type" value="Genomic_DNA"/>
</dbReference>
<feature type="repeat" description="TPR" evidence="4">
    <location>
        <begin position="441"/>
        <end position="474"/>
    </location>
</feature>
<dbReference type="InterPro" id="IPR024133">
    <property type="entry name" value="TM_138"/>
</dbReference>
<dbReference type="SUPFAM" id="SSF48452">
    <property type="entry name" value="TPR-like"/>
    <property type="match status" value="3"/>
</dbReference>
<feature type="compositionally biased region" description="Acidic residues" evidence="5">
    <location>
        <begin position="612"/>
        <end position="664"/>
    </location>
</feature>
<keyword evidence="1 4" id="KW-0802">TPR repeat</keyword>
<dbReference type="SMART" id="SM00028">
    <property type="entry name" value="TPR"/>
    <property type="match status" value="6"/>
</dbReference>
<dbReference type="GO" id="GO:0016567">
    <property type="term" value="P:protein ubiquitination"/>
    <property type="evidence" value="ECO:0007669"/>
    <property type="project" value="TreeGrafter"/>
</dbReference>